<organism evidence="1 2">
    <name type="scientific">Providencia burhodogranariea DSM 19968</name>
    <dbReference type="NCBI Taxonomy" id="1141662"/>
    <lineage>
        <taxon>Bacteria</taxon>
        <taxon>Pseudomonadati</taxon>
        <taxon>Pseudomonadota</taxon>
        <taxon>Gammaproteobacteria</taxon>
        <taxon>Enterobacterales</taxon>
        <taxon>Morganellaceae</taxon>
        <taxon>Providencia</taxon>
    </lineage>
</organism>
<dbReference type="EMBL" id="AKKL01000012">
    <property type="protein sequence ID" value="EKT63905.1"/>
    <property type="molecule type" value="Genomic_DNA"/>
</dbReference>
<sequence>MGFQITVVNSLLSLLNSHNNNDIIKITLISSIGDIKSAAEHPEVIKKLLSLCKDENKDIAIAAIRSLSKLLGDIT</sequence>
<comment type="caution">
    <text evidence="1">The sequence shown here is derived from an EMBL/GenBank/DDBJ whole genome shotgun (WGS) entry which is preliminary data.</text>
</comment>
<dbReference type="InterPro" id="IPR016024">
    <property type="entry name" value="ARM-type_fold"/>
</dbReference>
<name>K8X644_9GAMM</name>
<dbReference type="Proteomes" id="UP000009336">
    <property type="component" value="Unassembled WGS sequence"/>
</dbReference>
<evidence type="ECO:0008006" key="3">
    <source>
        <dbReference type="Google" id="ProtNLM"/>
    </source>
</evidence>
<dbReference type="RefSeq" id="WP_008910752.1">
    <property type="nucleotide sequence ID" value="NZ_KB233222.1"/>
</dbReference>
<proteinExistence type="predicted"/>
<dbReference type="AlphaFoldDB" id="K8X644"/>
<keyword evidence="2" id="KW-1185">Reference proteome</keyword>
<protein>
    <recommendedName>
        <fullName evidence="3">HEAT repeat domain-containing protein</fullName>
    </recommendedName>
</protein>
<dbReference type="Pfam" id="PF13646">
    <property type="entry name" value="HEAT_2"/>
    <property type="match status" value="1"/>
</dbReference>
<accession>K8X644</accession>
<gene>
    <name evidence="1" type="ORF">OOA_03559</name>
</gene>
<reference evidence="1 2" key="1">
    <citation type="journal article" date="2012" name="BMC Genomics">
        <title>Comparative genomics of bacteria in the genus Providencia isolated from wild Drosophila melanogaster.</title>
        <authorList>
            <person name="Galac M.R."/>
            <person name="Lazzaro B.P."/>
        </authorList>
    </citation>
    <scope>NUCLEOTIDE SEQUENCE [LARGE SCALE GENOMIC DNA]</scope>
    <source>
        <strain evidence="1 2">DSM 19968</strain>
    </source>
</reference>
<evidence type="ECO:0000313" key="1">
    <source>
        <dbReference type="EMBL" id="EKT63905.1"/>
    </source>
</evidence>
<evidence type="ECO:0000313" key="2">
    <source>
        <dbReference type="Proteomes" id="UP000009336"/>
    </source>
</evidence>
<dbReference type="InterPro" id="IPR011989">
    <property type="entry name" value="ARM-like"/>
</dbReference>
<dbReference type="HOGENOM" id="CLU_203125_0_0_6"/>
<dbReference type="Gene3D" id="1.25.10.10">
    <property type="entry name" value="Leucine-rich Repeat Variant"/>
    <property type="match status" value="1"/>
</dbReference>
<dbReference type="SUPFAM" id="SSF48371">
    <property type="entry name" value="ARM repeat"/>
    <property type="match status" value="1"/>
</dbReference>